<feature type="compositionally biased region" description="Low complexity" evidence="1">
    <location>
        <begin position="381"/>
        <end position="390"/>
    </location>
</feature>
<dbReference type="GeneID" id="108875934"/>
<evidence type="ECO:0000313" key="2">
    <source>
        <dbReference type="Proteomes" id="UP000694890"/>
    </source>
</evidence>
<gene>
    <name evidence="3 4" type="primary">LOC108875934</name>
</gene>
<proteinExistence type="predicted"/>
<protein>
    <submittedName>
        <fullName evidence="3 4">Phosphoinositide 3-kinase regulatory subunit 6 isoform X1</fullName>
    </submittedName>
</protein>
<dbReference type="InterPro" id="IPR019522">
    <property type="entry name" value="PIK3R5/6"/>
</dbReference>
<feature type="region of interest" description="Disordered" evidence="1">
    <location>
        <begin position="452"/>
        <end position="482"/>
    </location>
</feature>
<feature type="compositionally biased region" description="Low complexity" evidence="1">
    <location>
        <begin position="465"/>
        <end position="474"/>
    </location>
</feature>
<dbReference type="GO" id="GO:0046935">
    <property type="term" value="F:1-phosphatidylinositol-3-kinase regulator activity"/>
    <property type="evidence" value="ECO:0007669"/>
    <property type="project" value="InterPro"/>
</dbReference>
<organism evidence="2 4">
    <name type="scientific">Lates calcarifer</name>
    <name type="common">Barramundi</name>
    <name type="synonym">Holocentrus calcarifer</name>
    <dbReference type="NCBI Taxonomy" id="8187"/>
    <lineage>
        <taxon>Eukaryota</taxon>
        <taxon>Metazoa</taxon>
        <taxon>Chordata</taxon>
        <taxon>Craniata</taxon>
        <taxon>Vertebrata</taxon>
        <taxon>Euteleostomi</taxon>
        <taxon>Actinopterygii</taxon>
        <taxon>Neopterygii</taxon>
        <taxon>Teleostei</taxon>
        <taxon>Neoteleostei</taxon>
        <taxon>Acanthomorphata</taxon>
        <taxon>Carangaria</taxon>
        <taxon>Carangaria incertae sedis</taxon>
        <taxon>Centropomidae</taxon>
        <taxon>Lates</taxon>
    </lineage>
</organism>
<dbReference type="AlphaFoldDB" id="A0AAJ8DPZ8"/>
<sequence>MTNKAPWDNSSRMCSMEPTAGCSPTVPEPELYRSIQAVLPRETDTQQPIDCFNKGMLRWTLHKKVQNNPANSLSLVWVLIKELEKAERWDSRKCIIPLLHTLMYAIIQTAYIPDELYKRVYDFCKRLMTYPHPYCTVGLSYTRQIKTERSVPGLMYQRMVTAEQRLKNEHYPFQERVFVLADPDVFYGPLGQVLLGDIEASASSSGGFLHPLNLMRSVVQHSIQAALGSKQCHGLKLAQALKEMGQDIESYFQEVMATLEQSVEEGGRGEGGALRGRLQQLYSEIVSDTVEPLSSGPLCDCPLPNPEMSFHLWTEDLDIWRELAKWFRSSSMSDQFPLSQEQEDFELGESPSDLMPSDMTRFSVMSNDSGIERDLPPSADPSPLSSLDPASLSTSWEQCKRFTPFHINHPEDINSLELNEQDSGKLSRRGGIKMKPSVKDSMVLMQDTLEDHTSIGGGGARAGRRGATLQRRAGSSAMQNPFTKQQRHFTARIVVMGDDRILGRLAKAYYFFRKREARRLFLTMKVNLQFYYIPVCKAPIHVSSVKENHPISQLKGNACSLGSYLSTVDPWYNCNIKSLGSMIPNLAKMQQVNPGRPKDPIISDVISYYVRTGREPVYFGIYFVKITFNSMTKEPVEDVFLTHLEMEFPEFRQISASIRDKPRRSSAEVCGAVVSMNYKKVTLSGRDIDKGISVRMSGAQINAIPSSEAEDLNCLTLTLNEYPTKTKNSIVGSKIRTSNIKIRTLESRSFTITLDRDCRRTYRDVQSIEISPCLDPGYCVQKTMRSKFKLGEDQNAGLSKYMSKGLPLPINTFAGIIN</sequence>
<name>A0AAJ8DPZ8_LATCA</name>
<feature type="region of interest" description="Disordered" evidence="1">
    <location>
        <begin position="368"/>
        <end position="390"/>
    </location>
</feature>
<evidence type="ECO:0000256" key="1">
    <source>
        <dbReference type="SAM" id="MobiDB-lite"/>
    </source>
</evidence>
<dbReference type="Pfam" id="PF10486">
    <property type="entry name" value="PI3K_1B_p101"/>
    <property type="match status" value="2"/>
</dbReference>
<dbReference type="RefSeq" id="XP_050926652.1">
    <property type="nucleotide sequence ID" value="XM_051070695.1"/>
</dbReference>
<dbReference type="Proteomes" id="UP000694890">
    <property type="component" value="Linkage group LG5"/>
</dbReference>
<dbReference type="PANTHER" id="PTHR15593:SF1">
    <property type="entry name" value="PHOSPHOINOSITIDE 3-KINASE REGULATORY SUBUNIT 6"/>
    <property type="match status" value="1"/>
</dbReference>
<dbReference type="RefSeq" id="XP_050926653.1">
    <property type="nucleotide sequence ID" value="XM_051070696.1"/>
</dbReference>
<dbReference type="GO" id="GO:0007186">
    <property type="term" value="P:G protein-coupled receptor signaling pathway"/>
    <property type="evidence" value="ECO:0007669"/>
    <property type="project" value="TreeGrafter"/>
</dbReference>
<evidence type="ECO:0000313" key="4">
    <source>
        <dbReference type="RefSeq" id="XP_050926653.1"/>
    </source>
</evidence>
<reference evidence="3 4" key="1">
    <citation type="submission" date="2025-04" db="UniProtKB">
        <authorList>
            <consortium name="RefSeq"/>
        </authorList>
    </citation>
    <scope>IDENTIFICATION</scope>
    <source>
        <tissue evidence="3 4">Brain</tissue>
    </source>
</reference>
<feature type="region of interest" description="Disordered" evidence="1">
    <location>
        <begin position="337"/>
        <end position="356"/>
    </location>
</feature>
<dbReference type="PANTHER" id="PTHR15593">
    <property type="entry name" value="PHOSPHATIDYLINOSITOL 3-KINASE REGULATORY SUBUNIT"/>
    <property type="match status" value="1"/>
</dbReference>
<evidence type="ECO:0000313" key="3">
    <source>
        <dbReference type="RefSeq" id="XP_050926652.1"/>
    </source>
</evidence>
<dbReference type="GO" id="GO:0005944">
    <property type="term" value="C:phosphatidylinositol 3-kinase complex, class IB"/>
    <property type="evidence" value="ECO:0007669"/>
    <property type="project" value="InterPro"/>
</dbReference>
<accession>A0AAJ8DPZ8</accession>